<sequence>MIIDSHAHISKRTAAKPEILIQDMDLAGIDKAVLVPGGMLDIRKMSEYTTLRERPEPVQPDNEYVEHCVALYPERFIGFYCINPLPDARDIESEVKLAIQKGFKGIKLAPLVHPMSFLEGNVNWIAELCSTYDIPLYTHVTVNEETNTFALESLVAKHPNTTIIIGHMGIGDVDQHAINLASEFPNVYLETSLAPILALKLAIKQAGVKKLLFGTEFPLSDAIVEREKINRLSLSDEEKQMILGGNFARLLTLTIPIEQRT</sequence>
<dbReference type="PANTHER" id="PTHR21240">
    <property type="entry name" value="2-AMINO-3-CARBOXYLMUCONATE-6-SEMIALDEHYDE DECARBOXYLASE"/>
    <property type="match status" value="1"/>
</dbReference>
<dbReference type="Proteomes" id="UP000078534">
    <property type="component" value="Unassembled WGS sequence"/>
</dbReference>
<evidence type="ECO:0000313" key="3">
    <source>
        <dbReference type="EMBL" id="OAS83919.1"/>
    </source>
</evidence>
<dbReference type="SUPFAM" id="SSF51556">
    <property type="entry name" value="Metallo-dependent hydrolases"/>
    <property type="match status" value="1"/>
</dbReference>
<feature type="domain" description="Amidohydrolase-related" evidence="2">
    <location>
        <begin position="3"/>
        <end position="251"/>
    </location>
</feature>
<evidence type="ECO:0000313" key="4">
    <source>
        <dbReference type="Proteomes" id="UP000078534"/>
    </source>
</evidence>
<dbReference type="AlphaFoldDB" id="A0A179SSS7"/>
<dbReference type="GO" id="GO:0019748">
    <property type="term" value="P:secondary metabolic process"/>
    <property type="evidence" value="ECO:0007669"/>
    <property type="project" value="TreeGrafter"/>
</dbReference>
<dbReference type="PANTHER" id="PTHR21240:SF28">
    <property type="entry name" value="ISO-OROTATE DECARBOXYLASE (EUROFUNG)"/>
    <property type="match status" value="1"/>
</dbReference>
<dbReference type="Gene3D" id="3.20.20.140">
    <property type="entry name" value="Metal-dependent hydrolases"/>
    <property type="match status" value="1"/>
</dbReference>
<dbReference type="STRING" id="152268.A6K24_07365"/>
<name>A0A179SSS7_9BACI</name>
<dbReference type="RefSeq" id="WP_066336498.1">
    <property type="nucleotide sequence ID" value="NZ_LWSG01000034.1"/>
</dbReference>
<dbReference type="EMBL" id="LWSG01000034">
    <property type="protein sequence ID" value="OAS83919.1"/>
    <property type="molecule type" value="Genomic_DNA"/>
</dbReference>
<dbReference type="GO" id="GO:0005737">
    <property type="term" value="C:cytoplasm"/>
    <property type="evidence" value="ECO:0007669"/>
    <property type="project" value="TreeGrafter"/>
</dbReference>
<gene>
    <name evidence="3" type="ORF">A6K24_07365</name>
</gene>
<reference evidence="4" key="1">
    <citation type="submission" date="2016-04" db="EMBL/GenBank/DDBJ databases">
        <authorList>
            <person name="Lyu Z."/>
            <person name="Lyu W."/>
        </authorList>
    </citation>
    <scope>NUCLEOTIDE SEQUENCE [LARGE SCALE GENOMIC DNA]</scope>
    <source>
        <strain evidence="4">C44</strain>
    </source>
</reference>
<dbReference type="InterPro" id="IPR032466">
    <property type="entry name" value="Metal_Hydrolase"/>
</dbReference>
<keyword evidence="1" id="KW-0456">Lyase</keyword>
<dbReference type="GO" id="GO:0016831">
    <property type="term" value="F:carboxy-lyase activity"/>
    <property type="evidence" value="ECO:0007669"/>
    <property type="project" value="InterPro"/>
</dbReference>
<proteinExistence type="predicted"/>
<protein>
    <recommendedName>
        <fullName evidence="2">Amidohydrolase-related domain-containing protein</fullName>
    </recommendedName>
</protein>
<dbReference type="OrthoDB" id="9771932at2"/>
<evidence type="ECO:0000259" key="2">
    <source>
        <dbReference type="Pfam" id="PF04909"/>
    </source>
</evidence>
<dbReference type="InterPro" id="IPR006680">
    <property type="entry name" value="Amidohydro-rel"/>
</dbReference>
<organism evidence="3 4">
    <name type="scientific">Metabacillus litoralis</name>
    <dbReference type="NCBI Taxonomy" id="152268"/>
    <lineage>
        <taxon>Bacteria</taxon>
        <taxon>Bacillati</taxon>
        <taxon>Bacillota</taxon>
        <taxon>Bacilli</taxon>
        <taxon>Bacillales</taxon>
        <taxon>Bacillaceae</taxon>
        <taxon>Metabacillus</taxon>
    </lineage>
</organism>
<dbReference type="InterPro" id="IPR032465">
    <property type="entry name" value="ACMSD"/>
</dbReference>
<comment type="caution">
    <text evidence="3">The sequence shown here is derived from an EMBL/GenBank/DDBJ whole genome shotgun (WGS) entry which is preliminary data.</text>
</comment>
<keyword evidence="4" id="KW-1185">Reference proteome</keyword>
<accession>A0A179SSS7</accession>
<dbReference type="GO" id="GO:0016787">
    <property type="term" value="F:hydrolase activity"/>
    <property type="evidence" value="ECO:0007669"/>
    <property type="project" value="InterPro"/>
</dbReference>
<evidence type="ECO:0000256" key="1">
    <source>
        <dbReference type="ARBA" id="ARBA00023239"/>
    </source>
</evidence>
<dbReference type="Pfam" id="PF04909">
    <property type="entry name" value="Amidohydro_2"/>
    <property type="match status" value="1"/>
</dbReference>